<gene>
    <name evidence="1" type="ORF">VAMP_178845n273</name>
</gene>
<reference evidence="1 2" key="1">
    <citation type="journal article" date="2021" name="Nat. Commun.">
        <title>Reductive evolution and unique predatory mode in the CPR bacterium Vampirococcus lugosii.</title>
        <authorList>
            <person name="Moreira D."/>
            <person name="Zivanovic Y."/>
            <person name="Lopez-Archilla A.I."/>
            <person name="Iniesto M."/>
            <person name="Lopez-Garcia P."/>
        </authorList>
    </citation>
    <scope>NUCLEOTIDE SEQUENCE [LARGE SCALE GENOMIC DNA]</scope>
    <source>
        <strain evidence="1">Chiprana</strain>
    </source>
</reference>
<dbReference type="RefSeq" id="WP_213349967.1">
    <property type="nucleotide sequence ID" value="NZ_JAEDAM010000102.1"/>
</dbReference>
<proteinExistence type="predicted"/>
<organism evidence="1 2">
    <name type="scientific">Candidatus Vampirococcus lugosii</name>
    <dbReference type="NCBI Taxonomy" id="2789015"/>
    <lineage>
        <taxon>Bacteria</taxon>
        <taxon>Candidatus Absconditibacteriota</taxon>
        <taxon>Vampirococcus</taxon>
    </lineage>
</organism>
<protein>
    <submittedName>
        <fullName evidence="1">Uncharacterized protein</fullName>
    </submittedName>
</protein>
<dbReference type="EMBL" id="JAEDAM010000102">
    <property type="protein sequence ID" value="MBS8122543.1"/>
    <property type="molecule type" value="Genomic_DNA"/>
</dbReference>
<name>A0ABS5QPR9_9BACT</name>
<keyword evidence="2" id="KW-1185">Reference proteome</keyword>
<sequence>MSKLKEFEQELKQETKKKQIKKSLIDNIKSTFDGSINEMKKTAFFVLSTSSGGKNQISIEIDKLETSVIKKKKTYIIVIIFKLLK</sequence>
<evidence type="ECO:0000313" key="1">
    <source>
        <dbReference type="EMBL" id="MBS8122543.1"/>
    </source>
</evidence>
<accession>A0ABS5QPR9</accession>
<dbReference type="Proteomes" id="UP000680365">
    <property type="component" value="Unassembled WGS sequence"/>
</dbReference>
<comment type="caution">
    <text evidence="1">The sequence shown here is derived from an EMBL/GenBank/DDBJ whole genome shotgun (WGS) entry which is preliminary data.</text>
</comment>
<evidence type="ECO:0000313" key="2">
    <source>
        <dbReference type="Proteomes" id="UP000680365"/>
    </source>
</evidence>